<evidence type="ECO:0000313" key="1">
    <source>
        <dbReference type="EMBL" id="SFM88451.1"/>
    </source>
</evidence>
<dbReference type="RefSeq" id="WP_177198189.1">
    <property type="nucleotide sequence ID" value="NZ_FOUB01000065.1"/>
</dbReference>
<evidence type="ECO:0000313" key="2">
    <source>
        <dbReference type="Proteomes" id="UP000183287"/>
    </source>
</evidence>
<sequence length="49" mass="5459">MNAIYIIKRMTKKELDFAIELAASEGWNPGLEGSDCSYAANKSGFFRLT</sequence>
<proteinExistence type="predicted"/>
<organism evidence="1 2">
    <name type="scientific">Nitrosomonas communis</name>
    <dbReference type="NCBI Taxonomy" id="44574"/>
    <lineage>
        <taxon>Bacteria</taxon>
        <taxon>Pseudomonadati</taxon>
        <taxon>Pseudomonadota</taxon>
        <taxon>Betaproteobacteria</taxon>
        <taxon>Nitrosomonadales</taxon>
        <taxon>Nitrosomonadaceae</taxon>
        <taxon>Nitrosomonas</taxon>
    </lineage>
</organism>
<accession>A0A1I4UHV6</accession>
<dbReference type="Proteomes" id="UP000183287">
    <property type="component" value="Unassembled WGS sequence"/>
</dbReference>
<reference evidence="2" key="1">
    <citation type="submission" date="2016-10" db="EMBL/GenBank/DDBJ databases">
        <authorList>
            <person name="Varghese N."/>
            <person name="Submissions S."/>
        </authorList>
    </citation>
    <scope>NUCLEOTIDE SEQUENCE [LARGE SCALE GENOMIC DNA]</scope>
    <source>
        <strain evidence="2">Nm44</strain>
    </source>
</reference>
<dbReference type="EMBL" id="FOUB01000065">
    <property type="protein sequence ID" value="SFM88451.1"/>
    <property type="molecule type" value="Genomic_DNA"/>
</dbReference>
<dbReference type="AlphaFoldDB" id="A0A1I4UHV6"/>
<gene>
    <name evidence="1" type="ORF">SAMN05421863_10656</name>
</gene>
<name>A0A1I4UHV6_9PROT</name>
<protein>
    <submittedName>
        <fullName evidence="1">Uncharacterized protein</fullName>
    </submittedName>
</protein>
<keyword evidence="2" id="KW-1185">Reference proteome</keyword>